<dbReference type="EMBL" id="OX365769">
    <property type="protein sequence ID" value="CAI4035543.1"/>
    <property type="molecule type" value="Genomic_DNA"/>
</dbReference>
<protein>
    <recommendedName>
        <fullName evidence="3">Protein SOV1, mitochondrial</fullName>
    </recommendedName>
</protein>
<accession>A0AA35IRG0</accession>
<evidence type="ECO:0008006" key="3">
    <source>
        <dbReference type="Google" id="ProtNLM"/>
    </source>
</evidence>
<keyword evidence="2" id="KW-1185">Reference proteome</keyword>
<name>A0AA35IRG0_SACMI</name>
<evidence type="ECO:0000313" key="2">
    <source>
        <dbReference type="Proteomes" id="UP001161438"/>
    </source>
</evidence>
<dbReference type="GeneID" id="80920417"/>
<organism evidence="1 2">
    <name type="scientific">Saccharomyces mikatae IFO 1815</name>
    <dbReference type="NCBI Taxonomy" id="226126"/>
    <lineage>
        <taxon>Eukaryota</taxon>
        <taxon>Fungi</taxon>
        <taxon>Dikarya</taxon>
        <taxon>Ascomycota</taxon>
        <taxon>Saccharomycotina</taxon>
        <taxon>Saccharomycetes</taxon>
        <taxon>Saccharomycetales</taxon>
        <taxon>Saccharomycetaceae</taxon>
        <taxon>Saccharomyces</taxon>
    </lineage>
</organism>
<sequence>MLRYTRLLRSYTLLAKSQVCHYRVKRAPLNSISHIPGIVNSTTIKPDEPEKCVVLKGQTPEEVENNLISSRKFQVINSLDVIQETFIQYLKFCNGNTFKRSNKNLSNLRKTLESKESSSTEKISAVFNYLLEECHLEIKRSKTVGLGQVSDEEKRNEDDLEQYLMNQVFESAQEEFKDQEGGKFSRYTTFLLEILKNLNEQFDGVTKPKESITEMITFDQLAQAFEVVKLIPMEGKKQMGIYFVGNLLYGTGKVRLDPINESFYIESLLAFGNYKAAYNLFITNKDKVDERWWNELGLMITLRSNHMRNFRKILAETDVKYPSTYSYLSPRVIKLGVRKYLSIGNFTEANMLTDRFIQLVEKVGIYRAEDKKKESTVSIRNFQNEEHATKYLNEVEIPSDHDYMSIIDFHLYKRNIPMAAQLISKYIDIPETTKENAAFLILKTKLNMLKDFEKLRKIFAQSKDYVVPEKNIMMLKEAFESVVAKYNTDTPIYNDLLFENVSALKKSVILTDYVNEFVAQQASGQWMKLDSVSRSKKFNGLLNILLGIGEEEKAYNILKKLEEASNKSKMDPTLLYNQFYSEVNAYHYAKFVEFYRLQIQNIKARNMPTLDKKECKRKINVLLKRMQESEVVPNAVFLREILIFYDSIYDFTSSFEIINPLLESKQQVNSESLLSTSNPSQFYNRRIITKPLYHEIWSVYCHYYHILQDNSKILSKKSSIIKKLIKRQINIHPTFHPRALFRMTTNDGETLPDKNFFKLIVSTFMKSEDLEAIPALLTILTKKHDLDIDFDLSLYILKGLKRQYLRNISNISKDAYDYKKRKMELMNNDSILKTIPQGLEQDETISHLIREVLIFIKWKDNSNYCSFLMVVDAFRELGSEFTLPEQLIEDVNKLKIKA</sequence>
<evidence type="ECO:0000313" key="1">
    <source>
        <dbReference type="EMBL" id="CAI4035543.1"/>
    </source>
</evidence>
<dbReference type="AlphaFoldDB" id="A0AA35IRG0"/>
<dbReference type="Proteomes" id="UP001161438">
    <property type="component" value="Chromosome 13"/>
</dbReference>
<proteinExistence type="predicted"/>
<reference evidence="1" key="1">
    <citation type="submission" date="2022-10" db="EMBL/GenBank/DDBJ databases">
        <authorList>
            <person name="Byrne P K."/>
        </authorList>
    </citation>
    <scope>NUCLEOTIDE SEQUENCE</scope>
    <source>
        <strain evidence="1">IFO1815</strain>
    </source>
</reference>
<gene>
    <name evidence="1" type="primary">SMKI13G1920</name>
    <name evidence="1" type="ORF">SMKI_13G1920</name>
</gene>
<dbReference type="RefSeq" id="XP_056078663.1">
    <property type="nucleotide sequence ID" value="XM_056224779.1"/>
</dbReference>